<accession>A0AAD5TML1</accession>
<sequence length="315" mass="34600">MSGSSTPTKRPRSASGTPLPVRLLRFSDEYAMFARSKNVTVKPPLLEPFQPNAQTLKTLQFYGLEFNYKGPQSYIVEEVAAASANPKFPPRLKAFLSPDVLEATGEGLRLDDDWEAPDGLLHAVRGILQAEPFEQCDVPSPFALPVFALESKFTETSALMAGVPLLACVAKPVLDLYRILGLPDEHCHMFSSTIDGTTVTLHLFESYRSGNDEPYKYKHIRLNNFDVQVSSDRLSLAAAMMAIAKDSLAKREELVTHEIPPFILEAAAEGEGGHEEDNDDFEELDSLKAPLARLAGSNSAGTQEVMERWETSALG</sequence>
<proteinExistence type="predicted"/>
<feature type="compositionally biased region" description="Basic and acidic residues" evidence="1">
    <location>
        <begin position="305"/>
        <end position="315"/>
    </location>
</feature>
<reference evidence="2" key="1">
    <citation type="submission" date="2020-05" db="EMBL/GenBank/DDBJ databases">
        <title>Phylogenomic resolution of chytrid fungi.</title>
        <authorList>
            <person name="Stajich J.E."/>
            <person name="Amses K."/>
            <person name="Simmons R."/>
            <person name="Seto K."/>
            <person name="Myers J."/>
            <person name="Bonds A."/>
            <person name="Quandt C.A."/>
            <person name="Barry K."/>
            <person name="Liu P."/>
            <person name="Grigoriev I."/>
            <person name="Longcore J.E."/>
            <person name="James T.Y."/>
        </authorList>
    </citation>
    <scope>NUCLEOTIDE SEQUENCE</scope>
    <source>
        <strain evidence="2">JEL0379</strain>
    </source>
</reference>
<protein>
    <submittedName>
        <fullName evidence="2">Uncharacterized protein</fullName>
    </submittedName>
</protein>
<name>A0AAD5TML1_9FUNG</name>
<evidence type="ECO:0000313" key="3">
    <source>
        <dbReference type="Proteomes" id="UP001212152"/>
    </source>
</evidence>
<evidence type="ECO:0000256" key="1">
    <source>
        <dbReference type="SAM" id="MobiDB-lite"/>
    </source>
</evidence>
<evidence type="ECO:0000313" key="2">
    <source>
        <dbReference type="EMBL" id="KAJ3180702.1"/>
    </source>
</evidence>
<dbReference type="AlphaFoldDB" id="A0AAD5TML1"/>
<feature type="region of interest" description="Disordered" evidence="1">
    <location>
        <begin position="292"/>
        <end position="315"/>
    </location>
</feature>
<dbReference type="Proteomes" id="UP001212152">
    <property type="component" value="Unassembled WGS sequence"/>
</dbReference>
<organism evidence="2 3">
    <name type="scientific">Geranomyces variabilis</name>
    <dbReference type="NCBI Taxonomy" id="109894"/>
    <lineage>
        <taxon>Eukaryota</taxon>
        <taxon>Fungi</taxon>
        <taxon>Fungi incertae sedis</taxon>
        <taxon>Chytridiomycota</taxon>
        <taxon>Chytridiomycota incertae sedis</taxon>
        <taxon>Chytridiomycetes</taxon>
        <taxon>Spizellomycetales</taxon>
        <taxon>Powellomycetaceae</taxon>
        <taxon>Geranomyces</taxon>
    </lineage>
</organism>
<comment type="caution">
    <text evidence="2">The sequence shown here is derived from an EMBL/GenBank/DDBJ whole genome shotgun (WGS) entry which is preliminary data.</text>
</comment>
<dbReference type="EMBL" id="JADGJQ010000015">
    <property type="protein sequence ID" value="KAJ3180702.1"/>
    <property type="molecule type" value="Genomic_DNA"/>
</dbReference>
<keyword evidence="3" id="KW-1185">Reference proteome</keyword>
<gene>
    <name evidence="2" type="ORF">HDU87_001815</name>
</gene>